<dbReference type="Gene3D" id="1.20.120.450">
    <property type="entry name" value="dinb family like domain"/>
    <property type="match status" value="1"/>
</dbReference>
<evidence type="ECO:0000256" key="2">
    <source>
        <dbReference type="ARBA" id="ARBA00022723"/>
    </source>
</evidence>
<dbReference type="PANTHER" id="PTHR39473">
    <property type="match status" value="1"/>
</dbReference>
<protein>
    <submittedName>
        <fullName evidence="3">DinB family protein</fullName>
    </submittedName>
</protein>
<comment type="similarity">
    <text evidence="1">Belongs to the DinB family.</text>
</comment>
<dbReference type="AlphaFoldDB" id="A0A2V1GVH5"/>
<dbReference type="SUPFAM" id="SSF109854">
    <property type="entry name" value="DinB/YfiT-like putative metalloenzymes"/>
    <property type="match status" value="1"/>
</dbReference>
<proteinExistence type="inferred from homology"/>
<dbReference type="Pfam" id="PF05163">
    <property type="entry name" value="DinB"/>
    <property type="match status" value="1"/>
</dbReference>
<evidence type="ECO:0000256" key="1">
    <source>
        <dbReference type="ARBA" id="ARBA00008635"/>
    </source>
</evidence>
<organism evidence="3 4">
    <name type="scientific">Pelagibaculum spongiae</name>
    <dbReference type="NCBI Taxonomy" id="2080658"/>
    <lineage>
        <taxon>Bacteria</taxon>
        <taxon>Pseudomonadati</taxon>
        <taxon>Pseudomonadota</taxon>
        <taxon>Gammaproteobacteria</taxon>
        <taxon>Oceanospirillales</taxon>
        <taxon>Pelagibaculum</taxon>
    </lineage>
</organism>
<comment type="caution">
    <text evidence="3">The sequence shown here is derived from an EMBL/GenBank/DDBJ whole genome shotgun (WGS) entry which is preliminary data.</text>
</comment>
<keyword evidence="2" id="KW-0479">Metal-binding</keyword>
<sequence length="171" mass="19268">MHTIVKGNIETIDQLSEFIEKLSEQDYQYTGSSLFESSIGQHLRHILDLYMAMMHPLQNGLIDYDVRRRGIPLETDKSVGLLELQQTRNWLETLTEQTLFEPIEVKSEVMLSSTQSIQVTSTLGRELCFTSSHLVHHLAIMAAIARLIGHQVDSAIGQAPTTASFNRSQQA</sequence>
<dbReference type="RefSeq" id="WP_116687023.1">
    <property type="nucleotide sequence ID" value="NZ_CAWNYD010000003.1"/>
</dbReference>
<dbReference type="InterPro" id="IPR007837">
    <property type="entry name" value="DinB"/>
</dbReference>
<dbReference type="OrthoDB" id="1162179at2"/>
<keyword evidence="4" id="KW-1185">Reference proteome</keyword>
<dbReference type="Proteomes" id="UP000244906">
    <property type="component" value="Unassembled WGS sequence"/>
</dbReference>
<dbReference type="PANTHER" id="PTHR39473:SF1">
    <property type="entry name" value="DINB-LIKE DOMAIN-CONTAINING PROTEIN"/>
    <property type="match status" value="1"/>
</dbReference>
<name>A0A2V1GVH5_9GAMM</name>
<accession>A0A2V1GVH5</accession>
<evidence type="ECO:0000313" key="3">
    <source>
        <dbReference type="EMBL" id="PVZ69691.1"/>
    </source>
</evidence>
<dbReference type="InterPro" id="IPR034660">
    <property type="entry name" value="DinB/YfiT-like"/>
</dbReference>
<dbReference type="EMBL" id="QDDL01000003">
    <property type="protein sequence ID" value="PVZ69691.1"/>
    <property type="molecule type" value="Genomic_DNA"/>
</dbReference>
<dbReference type="GO" id="GO:0046872">
    <property type="term" value="F:metal ion binding"/>
    <property type="evidence" value="ECO:0007669"/>
    <property type="project" value="UniProtKB-KW"/>
</dbReference>
<reference evidence="3 4" key="1">
    <citation type="submission" date="2018-04" db="EMBL/GenBank/DDBJ databases">
        <title>Thalassorhabdus spongiae gen. nov., sp. nov., isolated from a marine sponge in South-West Iceland.</title>
        <authorList>
            <person name="Knobloch S."/>
            <person name="Daussin A."/>
            <person name="Johannsson R."/>
            <person name="Marteinsson V.T."/>
        </authorList>
    </citation>
    <scope>NUCLEOTIDE SEQUENCE [LARGE SCALE GENOMIC DNA]</scope>
    <source>
        <strain evidence="3 4">Hp12</strain>
    </source>
</reference>
<evidence type="ECO:0000313" key="4">
    <source>
        <dbReference type="Proteomes" id="UP000244906"/>
    </source>
</evidence>
<gene>
    <name evidence="3" type="ORF">DC094_10345</name>
</gene>